<feature type="compositionally biased region" description="Basic residues" evidence="1">
    <location>
        <begin position="17"/>
        <end position="26"/>
    </location>
</feature>
<feature type="compositionally biased region" description="Basic and acidic residues" evidence="1">
    <location>
        <begin position="44"/>
        <end position="53"/>
    </location>
</feature>
<name>A0AAN6H760_9PEZI</name>
<feature type="compositionally biased region" description="Acidic residues" evidence="1">
    <location>
        <begin position="97"/>
        <end position="108"/>
    </location>
</feature>
<feature type="compositionally biased region" description="Pro residues" evidence="1">
    <location>
        <begin position="1"/>
        <end position="10"/>
    </location>
</feature>
<evidence type="ECO:0000313" key="3">
    <source>
        <dbReference type="Proteomes" id="UP001175353"/>
    </source>
</evidence>
<evidence type="ECO:0000313" key="2">
    <source>
        <dbReference type="EMBL" id="KAK0958357.1"/>
    </source>
</evidence>
<evidence type="ECO:0000256" key="1">
    <source>
        <dbReference type="SAM" id="MobiDB-lite"/>
    </source>
</evidence>
<dbReference type="AlphaFoldDB" id="A0AAN6H760"/>
<feature type="compositionally biased region" description="Basic and acidic residues" evidence="1">
    <location>
        <begin position="66"/>
        <end position="96"/>
    </location>
</feature>
<dbReference type="EMBL" id="JAUJLE010000379">
    <property type="protein sequence ID" value="KAK0958357.1"/>
    <property type="molecule type" value="Genomic_DNA"/>
</dbReference>
<proteinExistence type="predicted"/>
<gene>
    <name evidence="2" type="ORF">LTR91_021363</name>
</gene>
<protein>
    <submittedName>
        <fullName evidence="2">Uncharacterized protein</fullName>
    </submittedName>
</protein>
<dbReference type="Proteomes" id="UP001175353">
    <property type="component" value="Unassembled WGS sequence"/>
</dbReference>
<organism evidence="2 3">
    <name type="scientific">Friedmanniomyces endolithicus</name>
    <dbReference type="NCBI Taxonomy" id="329885"/>
    <lineage>
        <taxon>Eukaryota</taxon>
        <taxon>Fungi</taxon>
        <taxon>Dikarya</taxon>
        <taxon>Ascomycota</taxon>
        <taxon>Pezizomycotina</taxon>
        <taxon>Dothideomycetes</taxon>
        <taxon>Dothideomycetidae</taxon>
        <taxon>Mycosphaerellales</taxon>
        <taxon>Teratosphaeriaceae</taxon>
        <taxon>Friedmanniomyces</taxon>
    </lineage>
</organism>
<feature type="non-terminal residue" evidence="2">
    <location>
        <position position="133"/>
    </location>
</feature>
<comment type="caution">
    <text evidence="2">The sequence shown here is derived from an EMBL/GenBank/DDBJ whole genome shotgun (WGS) entry which is preliminary data.</text>
</comment>
<reference evidence="2" key="1">
    <citation type="submission" date="2023-06" db="EMBL/GenBank/DDBJ databases">
        <title>Black Yeasts Isolated from many extreme environments.</title>
        <authorList>
            <person name="Coleine C."/>
            <person name="Stajich J.E."/>
            <person name="Selbmann L."/>
        </authorList>
    </citation>
    <scope>NUCLEOTIDE SEQUENCE</scope>
    <source>
        <strain evidence="2">CCFEE 5200</strain>
    </source>
</reference>
<feature type="compositionally biased region" description="Gly residues" evidence="1">
    <location>
        <begin position="110"/>
        <end position="123"/>
    </location>
</feature>
<accession>A0AAN6H760</accession>
<keyword evidence="3" id="KW-1185">Reference proteome</keyword>
<sequence>MPTTRPPPHMTTPTRLNRSRNPKARIRPQPERIQHPAALIQRLVRPEQQRPPRDGVQQHVQPAVRGDQRARDAELWEGDRAAGHGGQAHDYEGERAEDVDDWVGDDEFGGAAGAEGGVGGRVEGFGDAAAEDE</sequence>
<feature type="region of interest" description="Disordered" evidence="1">
    <location>
        <begin position="1"/>
        <end position="133"/>
    </location>
</feature>